<evidence type="ECO:0008006" key="4">
    <source>
        <dbReference type="Google" id="ProtNLM"/>
    </source>
</evidence>
<evidence type="ECO:0000313" key="2">
    <source>
        <dbReference type="EMBL" id="MDO9712953.1"/>
    </source>
</evidence>
<gene>
    <name evidence="2" type="ORF">Q7A36_31785</name>
</gene>
<dbReference type="Proteomes" id="UP001243009">
    <property type="component" value="Unassembled WGS sequence"/>
</dbReference>
<keyword evidence="3" id="KW-1185">Reference proteome</keyword>
<evidence type="ECO:0000256" key="1">
    <source>
        <dbReference type="SAM" id="MobiDB-lite"/>
    </source>
</evidence>
<feature type="region of interest" description="Disordered" evidence="1">
    <location>
        <begin position="76"/>
        <end position="127"/>
    </location>
</feature>
<dbReference type="EMBL" id="JAUTWS010000064">
    <property type="protein sequence ID" value="MDO9712953.1"/>
    <property type="molecule type" value="Genomic_DNA"/>
</dbReference>
<protein>
    <recommendedName>
        <fullName evidence="4">Transposase</fullName>
    </recommendedName>
</protein>
<sequence length="127" mass="13689">MFSLPGCSPELNPDEGVNGDLKQAVIAKEPARNKAQLRRVAIGHMRKLSKPPDRVRSVFGHKTFRYAAWLKITQTGSVAGHGSTPRPKPEYPSPAWTLPCDNRRGSGAAACGRTASSGSAEKEVAHR</sequence>
<organism evidence="2 3">
    <name type="scientific">Paracraurococcus lichenis</name>
    <dbReference type="NCBI Taxonomy" id="3064888"/>
    <lineage>
        <taxon>Bacteria</taxon>
        <taxon>Pseudomonadati</taxon>
        <taxon>Pseudomonadota</taxon>
        <taxon>Alphaproteobacteria</taxon>
        <taxon>Acetobacterales</taxon>
        <taxon>Roseomonadaceae</taxon>
        <taxon>Paracraurococcus</taxon>
    </lineage>
</organism>
<name>A0ABT9E9V1_9PROT</name>
<accession>A0ABT9E9V1</accession>
<comment type="caution">
    <text evidence="2">The sequence shown here is derived from an EMBL/GenBank/DDBJ whole genome shotgun (WGS) entry which is preliminary data.</text>
</comment>
<evidence type="ECO:0000313" key="3">
    <source>
        <dbReference type="Proteomes" id="UP001243009"/>
    </source>
</evidence>
<reference evidence="2 3" key="1">
    <citation type="submission" date="2023-08" db="EMBL/GenBank/DDBJ databases">
        <title>The draft genome sequence of Paracraurococcus sp. LOR1-02.</title>
        <authorList>
            <person name="Kingkaew E."/>
            <person name="Tanasupawat S."/>
        </authorList>
    </citation>
    <scope>NUCLEOTIDE SEQUENCE [LARGE SCALE GENOMIC DNA]</scope>
    <source>
        <strain evidence="2 3">LOR1-02</strain>
    </source>
</reference>
<proteinExistence type="predicted"/>